<dbReference type="InterPro" id="IPR007295">
    <property type="entry name" value="DUF402"/>
</dbReference>
<sequence length="173" mass="19838">MFARILNIREAREKSPMITVVKQDPQGNTMLRYQGEVIKRLPREIIIRAGWTLPAKDLGYARFEPGDTFTEYYYADRWFNIFDITSADNTRKGWYCNVGEPAVISQDRIAQIDLFLDVWVAPQGNSLILDEDEFATATTLSEAQRQGAREGLQALLQMIEARQEIFAEIVDNS</sequence>
<dbReference type="SUPFAM" id="SSF159234">
    <property type="entry name" value="FomD-like"/>
    <property type="match status" value="1"/>
</dbReference>
<dbReference type="InterPro" id="IPR050212">
    <property type="entry name" value="Ntdp-like"/>
</dbReference>
<dbReference type="PANTHER" id="PTHR39159">
    <property type="match status" value="1"/>
</dbReference>
<protein>
    <submittedName>
        <fullName evidence="3">DUF402 domain-containing protein</fullName>
    </submittedName>
</protein>
<proteinExistence type="predicted"/>
<dbReference type="Proteomes" id="UP000290365">
    <property type="component" value="Chromosome"/>
</dbReference>
<dbReference type="PANTHER" id="PTHR39159:SF1">
    <property type="entry name" value="UPF0374 PROTEIN YGAC"/>
    <property type="match status" value="1"/>
</dbReference>
<gene>
    <name evidence="3" type="ORF">EPA93_21770</name>
</gene>
<evidence type="ECO:0000313" key="4">
    <source>
        <dbReference type="Proteomes" id="UP000290365"/>
    </source>
</evidence>
<accession>A0A4P6JSH3</accession>
<keyword evidence="1" id="KW-0378">Hydrolase</keyword>
<dbReference type="GO" id="GO:0016787">
    <property type="term" value="F:hydrolase activity"/>
    <property type="evidence" value="ECO:0007669"/>
    <property type="project" value="UniProtKB-KW"/>
</dbReference>
<organism evidence="3 4">
    <name type="scientific">Ktedonosporobacter rubrisoli</name>
    <dbReference type="NCBI Taxonomy" id="2509675"/>
    <lineage>
        <taxon>Bacteria</taxon>
        <taxon>Bacillati</taxon>
        <taxon>Chloroflexota</taxon>
        <taxon>Ktedonobacteria</taxon>
        <taxon>Ktedonobacterales</taxon>
        <taxon>Ktedonosporobacteraceae</taxon>
        <taxon>Ktedonosporobacter</taxon>
    </lineage>
</organism>
<evidence type="ECO:0000259" key="2">
    <source>
        <dbReference type="Pfam" id="PF04167"/>
    </source>
</evidence>
<keyword evidence="4" id="KW-1185">Reference proteome</keyword>
<evidence type="ECO:0000256" key="1">
    <source>
        <dbReference type="ARBA" id="ARBA00022801"/>
    </source>
</evidence>
<feature type="domain" description="DUF402" evidence="2">
    <location>
        <begin position="58"/>
        <end position="163"/>
    </location>
</feature>
<dbReference type="AlphaFoldDB" id="A0A4P6JSH3"/>
<dbReference type="Pfam" id="PF04167">
    <property type="entry name" value="DUF402"/>
    <property type="match status" value="1"/>
</dbReference>
<dbReference type="KEGG" id="kbs:EPA93_21770"/>
<reference evidence="3 4" key="1">
    <citation type="submission" date="2019-01" db="EMBL/GenBank/DDBJ databases">
        <title>Ktedonosporobacter rubrisoli SCAWS-G2.</title>
        <authorList>
            <person name="Huang Y."/>
            <person name="Yan B."/>
        </authorList>
    </citation>
    <scope>NUCLEOTIDE SEQUENCE [LARGE SCALE GENOMIC DNA]</scope>
    <source>
        <strain evidence="3 4">SCAWS-G2</strain>
    </source>
</reference>
<dbReference type="InterPro" id="IPR035930">
    <property type="entry name" value="FomD-like_sf"/>
</dbReference>
<name>A0A4P6JSH3_KTERU</name>
<dbReference type="Gene3D" id="2.40.380.10">
    <property type="entry name" value="FomD-like"/>
    <property type="match status" value="1"/>
</dbReference>
<evidence type="ECO:0000313" key="3">
    <source>
        <dbReference type="EMBL" id="QBD78477.1"/>
    </source>
</evidence>
<dbReference type="OrthoDB" id="4327917at2"/>
<dbReference type="EMBL" id="CP035758">
    <property type="protein sequence ID" value="QBD78477.1"/>
    <property type="molecule type" value="Genomic_DNA"/>
</dbReference>